<evidence type="ECO:0000313" key="13">
    <source>
        <dbReference type="EMBL" id="GEM85119.1"/>
    </source>
</evidence>
<dbReference type="GO" id="GO:0030145">
    <property type="term" value="F:manganese ion binding"/>
    <property type="evidence" value="ECO:0007669"/>
    <property type="project" value="TreeGrafter"/>
</dbReference>
<keyword evidence="4 12" id="KW-0056">Arginine metabolism</keyword>
<keyword evidence="7 10" id="KW-0464">Manganese</keyword>
<name>A0A511R672_9DEIN</name>
<evidence type="ECO:0000256" key="4">
    <source>
        <dbReference type="ARBA" id="ARBA00022503"/>
    </source>
</evidence>
<dbReference type="FunFam" id="3.40.800.10:FF:000012">
    <property type="entry name" value="Arginase"/>
    <property type="match status" value="1"/>
</dbReference>
<organism evidence="13 14">
    <name type="scientific">Meiothermus hypogaeus NBRC 106114</name>
    <dbReference type="NCBI Taxonomy" id="1227553"/>
    <lineage>
        <taxon>Bacteria</taxon>
        <taxon>Thermotogati</taxon>
        <taxon>Deinococcota</taxon>
        <taxon>Deinococci</taxon>
        <taxon>Thermales</taxon>
        <taxon>Thermaceae</taxon>
        <taxon>Meiothermus</taxon>
    </lineage>
</organism>
<dbReference type="NCBIfam" id="TIGR01229">
    <property type="entry name" value="rocF_arginase"/>
    <property type="match status" value="1"/>
</dbReference>
<keyword evidence="5 10" id="KW-0479">Metal-binding</keyword>
<evidence type="ECO:0000256" key="2">
    <source>
        <dbReference type="ARBA" id="ARBA00012168"/>
    </source>
</evidence>
<dbReference type="PANTHER" id="PTHR43782:SF3">
    <property type="entry name" value="ARGINASE"/>
    <property type="match status" value="1"/>
</dbReference>
<evidence type="ECO:0000256" key="6">
    <source>
        <dbReference type="ARBA" id="ARBA00022801"/>
    </source>
</evidence>
<dbReference type="PIRSF" id="PIRSF036979">
    <property type="entry name" value="Arginase"/>
    <property type="match status" value="1"/>
</dbReference>
<dbReference type="Gene3D" id="3.40.800.10">
    <property type="entry name" value="Ureohydrolase domain"/>
    <property type="match status" value="1"/>
</dbReference>
<evidence type="ECO:0000256" key="11">
    <source>
        <dbReference type="PROSITE-ProRule" id="PRU00742"/>
    </source>
</evidence>
<evidence type="ECO:0000256" key="12">
    <source>
        <dbReference type="RuleBase" id="RU361159"/>
    </source>
</evidence>
<evidence type="ECO:0000256" key="3">
    <source>
        <dbReference type="ARBA" id="ARBA00018123"/>
    </source>
</evidence>
<comment type="cofactor">
    <cofactor evidence="10 12">
        <name>Mn(2+)</name>
        <dbReference type="ChEBI" id="CHEBI:29035"/>
    </cofactor>
    <text evidence="10 12">Binds 2 manganese ions per subunit.</text>
</comment>
<keyword evidence="6 12" id="KW-0378">Hydrolase</keyword>
<dbReference type="GO" id="GO:0004053">
    <property type="term" value="F:arginase activity"/>
    <property type="evidence" value="ECO:0007669"/>
    <property type="project" value="UniProtKB-UniRule"/>
</dbReference>
<dbReference type="EMBL" id="BJXL01000176">
    <property type="protein sequence ID" value="GEM85119.1"/>
    <property type="molecule type" value="Genomic_DNA"/>
</dbReference>
<dbReference type="GO" id="GO:0006525">
    <property type="term" value="P:arginine metabolic process"/>
    <property type="evidence" value="ECO:0007669"/>
    <property type="project" value="UniProtKB-KW"/>
</dbReference>
<dbReference type="InterPro" id="IPR014033">
    <property type="entry name" value="Arginase"/>
</dbReference>
<dbReference type="PROSITE" id="PS51409">
    <property type="entry name" value="ARGINASE_2"/>
    <property type="match status" value="1"/>
</dbReference>
<comment type="caution">
    <text evidence="13">The sequence shown here is derived from an EMBL/GenBank/DDBJ whole genome shotgun (WGS) entry which is preliminary data.</text>
</comment>
<dbReference type="Proteomes" id="UP000321197">
    <property type="component" value="Unassembled WGS sequence"/>
</dbReference>
<dbReference type="GO" id="GO:0005737">
    <property type="term" value="C:cytoplasm"/>
    <property type="evidence" value="ECO:0007669"/>
    <property type="project" value="TreeGrafter"/>
</dbReference>
<dbReference type="InterPro" id="IPR023696">
    <property type="entry name" value="Ureohydrolase_dom_sf"/>
</dbReference>
<accession>A0A511R672</accession>
<dbReference type="AlphaFoldDB" id="A0A511R672"/>
<sequence length="330" mass="35541">MARAWTGFNDSYPTDLIEHEVRVLEPGGRLVRMKQIGVLGVPMDLGQGRRGVDMGPSAMRYGRLQEVLEGLGHHVHDYGDIKVPVVESLHRQPKEQGGMGYLEAIRTVCLDTIEALHQMPAGVFPIVLGGDHSIAMGSVTGASRGERIGVIWVDAHADFNTPQTSPSGNIHGMPLAHLCGLGDPRLVDLSRPGAKVRPEDVVLVGIRSLDTGEVKLLRERGVTVFTMKEIDVQGIPAIAEQVAAQFDGFARVHVSLDADVLDPEIAPGVGTPVAGGLTYREAHLLMELLADAQIVTSLDLVEVNPILDIANRTARMMVELASSLLGKKIY</sequence>
<protein>
    <recommendedName>
        <fullName evidence="3 9">Arginase</fullName>
        <ecNumber evidence="2 9">3.5.3.1</ecNumber>
    </recommendedName>
</protein>
<evidence type="ECO:0000256" key="7">
    <source>
        <dbReference type="ARBA" id="ARBA00023211"/>
    </source>
</evidence>
<evidence type="ECO:0000313" key="14">
    <source>
        <dbReference type="Proteomes" id="UP000321197"/>
    </source>
</evidence>
<proteinExistence type="inferred from homology"/>
<evidence type="ECO:0000256" key="9">
    <source>
        <dbReference type="NCBIfam" id="TIGR01229"/>
    </source>
</evidence>
<comment type="pathway">
    <text evidence="1">Nitrogen metabolism; urea cycle; L-ornithine and urea from L-arginine: step 1/1.</text>
</comment>
<dbReference type="PRINTS" id="PR00116">
    <property type="entry name" value="ARGINASE"/>
</dbReference>
<dbReference type="PANTHER" id="PTHR43782">
    <property type="entry name" value="ARGINASE"/>
    <property type="match status" value="1"/>
</dbReference>
<comment type="catalytic activity">
    <reaction evidence="8 12">
        <text>L-arginine + H2O = urea + L-ornithine</text>
        <dbReference type="Rhea" id="RHEA:20569"/>
        <dbReference type="ChEBI" id="CHEBI:15377"/>
        <dbReference type="ChEBI" id="CHEBI:16199"/>
        <dbReference type="ChEBI" id="CHEBI:32682"/>
        <dbReference type="ChEBI" id="CHEBI:46911"/>
        <dbReference type="EC" id="3.5.3.1"/>
    </reaction>
</comment>
<dbReference type="EC" id="3.5.3.1" evidence="2 9"/>
<dbReference type="InterPro" id="IPR006035">
    <property type="entry name" value="Ureohydrolase"/>
</dbReference>
<feature type="binding site" evidence="10">
    <location>
        <position position="156"/>
    </location>
    <ligand>
        <name>Mn(2+)</name>
        <dbReference type="ChEBI" id="CHEBI:29035"/>
        <label>1</label>
    </ligand>
</feature>
<feature type="binding site" evidence="10">
    <location>
        <position position="259"/>
    </location>
    <ligand>
        <name>Mn(2+)</name>
        <dbReference type="ChEBI" id="CHEBI:29035"/>
        <label>1</label>
    </ligand>
</feature>
<evidence type="ECO:0000256" key="1">
    <source>
        <dbReference type="ARBA" id="ARBA00005098"/>
    </source>
</evidence>
<evidence type="ECO:0000256" key="8">
    <source>
        <dbReference type="ARBA" id="ARBA00047391"/>
    </source>
</evidence>
<dbReference type="CDD" id="cd09989">
    <property type="entry name" value="Arginase"/>
    <property type="match status" value="1"/>
</dbReference>
<dbReference type="SUPFAM" id="SSF52768">
    <property type="entry name" value="Arginase/deacetylase"/>
    <property type="match status" value="1"/>
</dbReference>
<dbReference type="Pfam" id="PF00491">
    <property type="entry name" value="Arginase"/>
    <property type="match status" value="1"/>
</dbReference>
<feature type="binding site" evidence="10">
    <location>
        <position position="132"/>
    </location>
    <ligand>
        <name>Mn(2+)</name>
        <dbReference type="ChEBI" id="CHEBI:29035"/>
        <label>1</label>
    </ligand>
</feature>
<feature type="binding site" evidence="10">
    <location>
        <position position="154"/>
    </location>
    <ligand>
        <name>Mn(2+)</name>
        <dbReference type="ChEBI" id="CHEBI:29035"/>
        <label>1</label>
    </ligand>
</feature>
<evidence type="ECO:0000256" key="10">
    <source>
        <dbReference type="PIRSR" id="PIRSR036979-1"/>
    </source>
</evidence>
<comment type="similarity">
    <text evidence="11 12">Belongs to the arginase family.</text>
</comment>
<gene>
    <name evidence="13" type="ORF">MHY01S_32850</name>
</gene>
<feature type="binding site" evidence="10">
    <location>
        <position position="158"/>
    </location>
    <ligand>
        <name>Mn(2+)</name>
        <dbReference type="ChEBI" id="CHEBI:29035"/>
        <label>1</label>
    </ligand>
</feature>
<feature type="binding site" evidence="10">
    <location>
        <position position="257"/>
    </location>
    <ligand>
        <name>Mn(2+)</name>
        <dbReference type="ChEBI" id="CHEBI:29035"/>
        <label>1</label>
    </ligand>
</feature>
<evidence type="ECO:0000256" key="5">
    <source>
        <dbReference type="ARBA" id="ARBA00022723"/>
    </source>
</evidence>
<reference evidence="13 14" key="1">
    <citation type="submission" date="2019-07" db="EMBL/GenBank/DDBJ databases">
        <title>Whole genome shotgun sequence of Meiothermus hypogaeus NBRC 106114.</title>
        <authorList>
            <person name="Hosoyama A."/>
            <person name="Uohara A."/>
            <person name="Ohji S."/>
            <person name="Ichikawa N."/>
        </authorList>
    </citation>
    <scope>NUCLEOTIDE SEQUENCE [LARGE SCALE GENOMIC DNA]</scope>
    <source>
        <strain evidence="13 14">NBRC 106114</strain>
    </source>
</reference>